<dbReference type="RefSeq" id="WP_090165114.1">
    <property type="nucleotide sequence ID" value="NZ_FOFB01000001.1"/>
</dbReference>
<sequence length="109" mass="11986">MQTNSTLFVLLFLALFCCSGIVVGQSQQSVAQTEDLSVFPNPVHDVMQFETAEPLASIRLMSMTGQTVRDNKAIVNGNSFQVADLPRGMYILRVKTLAGKALARRVLLR</sequence>
<keyword evidence="1" id="KW-0732">Signal</keyword>
<proteinExistence type="predicted"/>
<dbReference type="EMBL" id="FOFB01000001">
    <property type="protein sequence ID" value="SEP66528.1"/>
    <property type="molecule type" value="Genomic_DNA"/>
</dbReference>
<dbReference type="Proteomes" id="UP000199021">
    <property type="component" value="Unassembled WGS sequence"/>
</dbReference>
<gene>
    <name evidence="3" type="ORF">SAMN05444359_101405</name>
</gene>
<dbReference type="STRING" id="478744.SAMN05444359_101405"/>
<keyword evidence="4" id="KW-1185">Reference proteome</keyword>
<feature type="domain" description="Secretion system C-terminal sorting" evidence="2">
    <location>
        <begin position="38"/>
        <end position="101"/>
    </location>
</feature>
<evidence type="ECO:0000313" key="3">
    <source>
        <dbReference type="EMBL" id="SEP66528.1"/>
    </source>
</evidence>
<accession>A0A1H8ZS40</accession>
<dbReference type="Pfam" id="PF18962">
    <property type="entry name" value="Por_Secre_tail"/>
    <property type="match status" value="1"/>
</dbReference>
<dbReference type="AlphaFoldDB" id="A0A1H8ZS40"/>
<evidence type="ECO:0000256" key="1">
    <source>
        <dbReference type="SAM" id="SignalP"/>
    </source>
</evidence>
<protein>
    <submittedName>
        <fullName evidence="3">Por secretion system C-terminal sorting domain-containing protein</fullName>
    </submittedName>
</protein>
<dbReference type="InParanoid" id="A0A1H8ZS40"/>
<dbReference type="InterPro" id="IPR026444">
    <property type="entry name" value="Secre_tail"/>
</dbReference>
<evidence type="ECO:0000259" key="2">
    <source>
        <dbReference type="Pfam" id="PF18962"/>
    </source>
</evidence>
<feature type="chain" id="PRO_5011795084" evidence="1">
    <location>
        <begin position="25"/>
        <end position="109"/>
    </location>
</feature>
<organism evidence="3 4">
    <name type="scientific">Neolewinella agarilytica</name>
    <dbReference type="NCBI Taxonomy" id="478744"/>
    <lineage>
        <taxon>Bacteria</taxon>
        <taxon>Pseudomonadati</taxon>
        <taxon>Bacteroidota</taxon>
        <taxon>Saprospiria</taxon>
        <taxon>Saprospirales</taxon>
        <taxon>Lewinellaceae</taxon>
        <taxon>Neolewinella</taxon>
    </lineage>
</organism>
<feature type="signal peptide" evidence="1">
    <location>
        <begin position="1"/>
        <end position="24"/>
    </location>
</feature>
<name>A0A1H8ZS40_9BACT</name>
<dbReference type="OrthoDB" id="9805017at2"/>
<reference evidence="4" key="1">
    <citation type="submission" date="2016-10" db="EMBL/GenBank/DDBJ databases">
        <authorList>
            <person name="Varghese N."/>
            <person name="Submissions S."/>
        </authorList>
    </citation>
    <scope>NUCLEOTIDE SEQUENCE [LARGE SCALE GENOMIC DNA]</scope>
    <source>
        <strain evidence="4">DSM 24740</strain>
    </source>
</reference>
<dbReference type="NCBIfam" id="TIGR04183">
    <property type="entry name" value="Por_Secre_tail"/>
    <property type="match status" value="1"/>
</dbReference>
<evidence type="ECO:0000313" key="4">
    <source>
        <dbReference type="Proteomes" id="UP000199021"/>
    </source>
</evidence>